<feature type="transmembrane region" description="Helical" evidence="6">
    <location>
        <begin position="294"/>
        <end position="315"/>
    </location>
</feature>
<dbReference type="PANTHER" id="PTHR43129">
    <property type="entry name" value="FOSMIDOMYCIN RESISTANCE PROTEIN"/>
    <property type="match status" value="1"/>
</dbReference>
<feature type="transmembrane region" description="Helical" evidence="6">
    <location>
        <begin position="73"/>
        <end position="89"/>
    </location>
</feature>
<dbReference type="RefSeq" id="WP_185126423.1">
    <property type="nucleotide sequence ID" value="NZ_CAJEWD010000008.1"/>
</dbReference>
<dbReference type="PRINTS" id="PR01988">
    <property type="entry name" value="EXPORTERBACE"/>
</dbReference>
<dbReference type="Gene3D" id="1.20.1250.20">
    <property type="entry name" value="MFS general substrate transporter like domains"/>
    <property type="match status" value="2"/>
</dbReference>
<keyword evidence="9" id="KW-1185">Reference proteome</keyword>
<dbReference type="InterPro" id="IPR036259">
    <property type="entry name" value="MFS_trans_sf"/>
</dbReference>
<dbReference type="PROSITE" id="PS50850">
    <property type="entry name" value="MFS"/>
    <property type="match status" value="1"/>
</dbReference>
<protein>
    <submittedName>
        <fullName evidence="8">Fosmidomycin resistance protein</fullName>
    </submittedName>
</protein>
<keyword evidence="5 6" id="KW-0472">Membrane</keyword>
<dbReference type="CDD" id="cd17478">
    <property type="entry name" value="MFS_FsR"/>
    <property type="match status" value="1"/>
</dbReference>
<evidence type="ECO:0000313" key="9">
    <source>
        <dbReference type="Proteomes" id="UP000589351"/>
    </source>
</evidence>
<keyword evidence="4 6" id="KW-1133">Transmembrane helix</keyword>
<feature type="transmembrane region" description="Helical" evidence="6">
    <location>
        <begin position="41"/>
        <end position="61"/>
    </location>
</feature>
<dbReference type="GO" id="GO:0022857">
    <property type="term" value="F:transmembrane transporter activity"/>
    <property type="evidence" value="ECO:0007669"/>
    <property type="project" value="InterPro"/>
</dbReference>
<evidence type="ECO:0000256" key="3">
    <source>
        <dbReference type="ARBA" id="ARBA00022692"/>
    </source>
</evidence>
<dbReference type="AlphaFoldDB" id="A0A6V7RPP1"/>
<dbReference type="Pfam" id="PF07690">
    <property type="entry name" value="MFS_1"/>
    <property type="match status" value="1"/>
</dbReference>
<gene>
    <name evidence="8" type="primary">fsr</name>
    <name evidence="8" type="ORF">JEODO184_01928</name>
</gene>
<dbReference type="PANTHER" id="PTHR43129:SF1">
    <property type="entry name" value="FOSMIDOMYCIN RESISTANCE PROTEIN"/>
    <property type="match status" value="1"/>
</dbReference>
<comment type="caution">
    <text evidence="8">The sequence shown here is derived from an EMBL/GenBank/DDBJ whole genome shotgun (WGS) entry which is preliminary data.</text>
</comment>
<name>A0A6V7RPP1_9STAP</name>
<sequence>MFRSANIKTYAMAAGHLFCDMNSGILPALLPFLIFAYDFTYAAGAALIFAANIVSSVSQPFIGIYSDIISKKWMVPLGLILGSFGLSIIGFLDSYWAIFVAIMISGLGTALFHPEAAKTVTMSAGKNKASDMSIFSLGGTIGFALGPVVATALLLLWDLQGLLVLILPSLIMSLVIWKVTSKDTSKKVLASNTSQKEDLPKDQWKPFSILSVVLIMRSIVFISLNTFIPLFWITVILQSSESGNMLLSLFLVATSVGTLFGGRIADRLGYIKVIGFSFVSLVPVLLVLTITESLILSAIMIIFAGFFIFVPYSSLVVLGQQYLPNRVGLASGVTLGLSVSAGGVFVPVLGKVADLYGVPTVMTIIFIITIIALLFTLILTKSHKKLELSHEYSS</sequence>
<feature type="transmembrane region" description="Helical" evidence="6">
    <location>
        <begin position="95"/>
        <end position="113"/>
    </location>
</feature>
<feature type="transmembrane region" description="Helical" evidence="6">
    <location>
        <begin position="209"/>
        <end position="233"/>
    </location>
</feature>
<dbReference type="InterPro" id="IPR020846">
    <property type="entry name" value="MFS_dom"/>
</dbReference>
<feature type="transmembrane region" description="Helical" evidence="6">
    <location>
        <begin position="134"/>
        <end position="156"/>
    </location>
</feature>
<accession>A0A6V7RPP1</accession>
<dbReference type="Proteomes" id="UP000589351">
    <property type="component" value="Unassembled WGS sequence"/>
</dbReference>
<evidence type="ECO:0000256" key="2">
    <source>
        <dbReference type="ARBA" id="ARBA00022448"/>
    </source>
</evidence>
<feature type="transmembrane region" description="Helical" evidence="6">
    <location>
        <begin position="356"/>
        <end position="379"/>
    </location>
</feature>
<dbReference type="InterPro" id="IPR011701">
    <property type="entry name" value="MFS"/>
</dbReference>
<dbReference type="SUPFAM" id="SSF103473">
    <property type="entry name" value="MFS general substrate transporter"/>
    <property type="match status" value="1"/>
</dbReference>
<evidence type="ECO:0000259" key="7">
    <source>
        <dbReference type="PROSITE" id="PS50850"/>
    </source>
</evidence>
<organism evidence="8 9">
    <name type="scientific">Jeotgalicoccus meleagridis</name>
    <dbReference type="NCBI Taxonomy" id="2759181"/>
    <lineage>
        <taxon>Bacteria</taxon>
        <taxon>Bacillati</taxon>
        <taxon>Bacillota</taxon>
        <taxon>Bacilli</taxon>
        <taxon>Bacillales</taxon>
        <taxon>Staphylococcaceae</taxon>
        <taxon>Jeotgalicoccus</taxon>
    </lineage>
</organism>
<keyword evidence="3 6" id="KW-0812">Transmembrane</keyword>
<feature type="transmembrane region" description="Helical" evidence="6">
    <location>
        <begin position="245"/>
        <end position="262"/>
    </location>
</feature>
<proteinExistence type="predicted"/>
<feature type="domain" description="Major facilitator superfamily (MFS) profile" evidence="7">
    <location>
        <begin position="8"/>
        <end position="384"/>
    </location>
</feature>
<keyword evidence="2" id="KW-0813">Transport</keyword>
<feature type="transmembrane region" description="Helical" evidence="6">
    <location>
        <begin position="162"/>
        <end position="180"/>
    </location>
</feature>
<feature type="transmembrane region" description="Helical" evidence="6">
    <location>
        <begin position="327"/>
        <end position="350"/>
    </location>
</feature>
<reference evidence="8 9" key="1">
    <citation type="submission" date="2020-07" db="EMBL/GenBank/DDBJ databases">
        <authorList>
            <person name="Criscuolo A."/>
        </authorList>
    </citation>
    <scope>NUCLEOTIDE SEQUENCE [LARGE SCALE GENOMIC DNA]</scope>
    <source>
        <strain evidence="8">CIP111649</strain>
    </source>
</reference>
<feature type="transmembrane region" description="Helical" evidence="6">
    <location>
        <begin position="269"/>
        <end position="288"/>
    </location>
</feature>
<evidence type="ECO:0000313" key="8">
    <source>
        <dbReference type="EMBL" id="CAD2080403.1"/>
    </source>
</evidence>
<dbReference type="EMBL" id="CAJEWD010000008">
    <property type="protein sequence ID" value="CAD2080403.1"/>
    <property type="molecule type" value="Genomic_DNA"/>
</dbReference>
<evidence type="ECO:0000256" key="5">
    <source>
        <dbReference type="ARBA" id="ARBA00023136"/>
    </source>
</evidence>
<evidence type="ECO:0000256" key="1">
    <source>
        <dbReference type="ARBA" id="ARBA00004651"/>
    </source>
</evidence>
<dbReference type="InterPro" id="IPR022324">
    <property type="entry name" value="Bacilysin_exporter_BacE_put"/>
</dbReference>
<dbReference type="GO" id="GO:0005886">
    <property type="term" value="C:plasma membrane"/>
    <property type="evidence" value="ECO:0007669"/>
    <property type="project" value="UniProtKB-SubCell"/>
</dbReference>
<feature type="transmembrane region" description="Helical" evidence="6">
    <location>
        <begin position="12"/>
        <end position="35"/>
    </location>
</feature>
<comment type="subcellular location">
    <subcellularLocation>
        <location evidence="1">Cell membrane</location>
        <topology evidence="1">Multi-pass membrane protein</topology>
    </subcellularLocation>
</comment>
<evidence type="ECO:0000256" key="4">
    <source>
        <dbReference type="ARBA" id="ARBA00022989"/>
    </source>
</evidence>
<evidence type="ECO:0000256" key="6">
    <source>
        <dbReference type="SAM" id="Phobius"/>
    </source>
</evidence>